<reference evidence="1 2" key="1">
    <citation type="journal article" date="2017" name="Elife">
        <title>Extensive horizontal gene transfer in cheese-associated bacteria.</title>
        <authorList>
            <person name="Bonham K.S."/>
            <person name="Wolfe B.E."/>
            <person name="Dutton R.J."/>
        </authorList>
    </citation>
    <scope>NUCLEOTIDE SEQUENCE [LARGE SCALE GENOMIC DNA]</scope>
    <source>
        <strain evidence="1 2">341_9</strain>
    </source>
</reference>
<dbReference type="Gene3D" id="3.40.190.10">
    <property type="entry name" value="Periplasmic binding protein-like II"/>
    <property type="match status" value="2"/>
</dbReference>
<comment type="caution">
    <text evidence="1">The sequence shown here is derived from an EMBL/GenBank/DDBJ whole genome shotgun (WGS) entry which is preliminary data.</text>
</comment>
<sequence length="528" mass="57837">MLSRRRFTLSATALGVTMLGITGCSRPSERTTEDLSADVGLTDSGQPIVTEELTLTFGGAKSALAPEFETMELVKTWQEDSGIEIVWNNEPDEVWGEKKNLLLAGGDLPDALFTSGLSDAEVAKYGANGTLIALEDLIEENAPTLTAILDERPDIKAAITASDGHIYTLPSVEEMGLVEFPRMLFLNTDWLEELGLEMPTTVEEYHDVLLAFKEDIPGGVLPLSFMDAGDISDLIAAIGGQPDNHDHRIVEDGEVVFTANTEGFRDAIAELHSWYTEGLIDQESFSQDYVKFVSKGKSDPETLGSFFFWEIPEVVGPERADHYAVVPIFPGPDGVQRACVANNQEINRGAFAITHTNEYAAATMRWADMLFEPAMSAQANWGPIGVSQELNADGLLEQIPVGEGETEQERRVKVSPGGPKIVTADDFETVVLPEPRAAERQAQIAEFYEPHRANEKYPPVMLSVDELNTVSTIEADITTLVTEKIATWIVKGGIEQEWDGYVSQLESIGLSEVLAAYQAAYDRFAEHT</sequence>
<name>A0A2A3YMT4_9MICO</name>
<dbReference type="AlphaFoldDB" id="A0A2A3YMT4"/>
<dbReference type="PANTHER" id="PTHR43649:SF17">
    <property type="entry name" value="ABC TRANSPORTER SOLUTE BINDING PROTEIN-SUGAR TRANSPORT"/>
    <property type="match status" value="1"/>
</dbReference>
<dbReference type="RefSeq" id="WP_096196373.1">
    <property type="nucleotide sequence ID" value="NZ_JBQCXU010000128.1"/>
</dbReference>
<protein>
    <submittedName>
        <fullName evidence="1">Sugar ABC transporter substrate-binding protein</fullName>
    </submittedName>
</protein>
<dbReference type="EMBL" id="NRGR01000005">
    <property type="protein sequence ID" value="PCC40593.1"/>
    <property type="molecule type" value="Genomic_DNA"/>
</dbReference>
<dbReference type="PANTHER" id="PTHR43649">
    <property type="entry name" value="ARABINOSE-BINDING PROTEIN-RELATED"/>
    <property type="match status" value="1"/>
</dbReference>
<organism evidence="1 2">
    <name type="scientific">Brachybacterium alimentarium</name>
    <dbReference type="NCBI Taxonomy" id="47845"/>
    <lineage>
        <taxon>Bacteria</taxon>
        <taxon>Bacillati</taxon>
        <taxon>Actinomycetota</taxon>
        <taxon>Actinomycetes</taxon>
        <taxon>Micrococcales</taxon>
        <taxon>Dermabacteraceae</taxon>
        <taxon>Brachybacterium</taxon>
    </lineage>
</organism>
<proteinExistence type="predicted"/>
<dbReference type="InterPro" id="IPR050490">
    <property type="entry name" value="Bact_solute-bd_prot1"/>
</dbReference>
<dbReference type="Proteomes" id="UP000218598">
    <property type="component" value="Unassembled WGS sequence"/>
</dbReference>
<evidence type="ECO:0000313" key="1">
    <source>
        <dbReference type="EMBL" id="PCC40593.1"/>
    </source>
</evidence>
<gene>
    <name evidence="1" type="ORF">CIK66_02115</name>
</gene>
<dbReference type="OrthoDB" id="3225049at2"/>
<accession>A0A2A3YMT4</accession>
<dbReference type="SUPFAM" id="SSF53850">
    <property type="entry name" value="Periplasmic binding protein-like II"/>
    <property type="match status" value="1"/>
</dbReference>
<dbReference type="InterPro" id="IPR006059">
    <property type="entry name" value="SBP"/>
</dbReference>
<keyword evidence="2" id="KW-1185">Reference proteome</keyword>
<evidence type="ECO:0000313" key="2">
    <source>
        <dbReference type="Proteomes" id="UP000218598"/>
    </source>
</evidence>
<dbReference type="Pfam" id="PF01547">
    <property type="entry name" value="SBP_bac_1"/>
    <property type="match status" value="1"/>
</dbReference>
<dbReference type="PROSITE" id="PS51257">
    <property type="entry name" value="PROKAR_LIPOPROTEIN"/>
    <property type="match status" value="1"/>
</dbReference>